<dbReference type="NCBIfam" id="NF033484">
    <property type="entry name" value="Stp1_PP2C_phos"/>
    <property type="match status" value="1"/>
</dbReference>
<proteinExistence type="predicted"/>
<dbReference type="InterPro" id="IPR015655">
    <property type="entry name" value="PP2C"/>
</dbReference>
<keyword evidence="3" id="KW-1185">Reference proteome</keyword>
<reference evidence="3" key="1">
    <citation type="journal article" date="2019" name="Int. J. Syst. Evol. Microbiol.">
        <title>The Global Catalogue of Microorganisms (GCM) 10K type strain sequencing project: providing services to taxonomists for standard genome sequencing and annotation.</title>
        <authorList>
            <consortium name="The Broad Institute Genomics Platform"/>
            <consortium name="The Broad Institute Genome Sequencing Center for Infectious Disease"/>
            <person name="Wu L."/>
            <person name="Ma J."/>
        </authorList>
    </citation>
    <scope>NUCLEOTIDE SEQUENCE [LARGE SCALE GENOMIC DNA]</scope>
    <source>
        <strain evidence="3">CGMCC 1.13574</strain>
    </source>
</reference>
<evidence type="ECO:0000313" key="3">
    <source>
        <dbReference type="Proteomes" id="UP001597343"/>
    </source>
</evidence>
<evidence type="ECO:0000259" key="1">
    <source>
        <dbReference type="PROSITE" id="PS51746"/>
    </source>
</evidence>
<dbReference type="PANTHER" id="PTHR47992">
    <property type="entry name" value="PROTEIN PHOSPHATASE"/>
    <property type="match status" value="1"/>
</dbReference>
<dbReference type="Pfam" id="PF13672">
    <property type="entry name" value="PP2C_2"/>
    <property type="match status" value="1"/>
</dbReference>
<dbReference type="CDD" id="cd00143">
    <property type="entry name" value="PP2Cc"/>
    <property type="match status" value="1"/>
</dbReference>
<dbReference type="Gene3D" id="3.60.40.10">
    <property type="entry name" value="PPM-type phosphatase domain"/>
    <property type="match status" value="1"/>
</dbReference>
<dbReference type="RefSeq" id="WP_386048373.1">
    <property type="nucleotide sequence ID" value="NZ_JBHUIO010000009.1"/>
</dbReference>
<feature type="domain" description="PPM-type phosphatase" evidence="1">
    <location>
        <begin position="4"/>
        <end position="244"/>
    </location>
</feature>
<comment type="caution">
    <text evidence="2">The sequence shown here is derived from an EMBL/GenBank/DDBJ whole genome shotgun (WGS) entry which is preliminary data.</text>
</comment>
<dbReference type="Proteomes" id="UP001597343">
    <property type="component" value="Unassembled WGS sequence"/>
</dbReference>
<evidence type="ECO:0000313" key="2">
    <source>
        <dbReference type="EMBL" id="MFD2171446.1"/>
    </source>
</evidence>
<dbReference type="PROSITE" id="PS51746">
    <property type="entry name" value="PPM_2"/>
    <property type="match status" value="1"/>
</dbReference>
<dbReference type="InterPro" id="IPR036457">
    <property type="entry name" value="PPM-type-like_dom_sf"/>
</dbReference>
<dbReference type="EMBL" id="JBHUIO010000009">
    <property type="protein sequence ID" value="MFD2171446.1"/>
    <property type="molecule type" value="Genomic_DNA"/>
</dbReference>
<gene>
    <name evidence="2" type="ORF">ACFSOY_15900</name>
</gene>
<organism evidence="2 3">
    <name type="scientific">Tumebacillus lipolyticus</name>
    <dbReference type="NCBI Taxonomy" id="1280370"/>
    <lineage>
        <taxon>Bacteria</taxon>
        <taxon>Bacillati</taxon>
        <taxon>Bacillota</taxon>
        <taxon>Bacilli</taxon>
        <taxon>Bacillales</taxon>
        <taxon>Alicyclobacillaceae</taxon>
        <taxon>Tumebacillus</taxon>
    </lineage>
</organism>
<sequence length="252" mass="27155">MEMQYAARTHIGLVRQLNEDSYAVEAGLRPYGVAVVADGMGGHLAGEVASSLAIETVLTQLKNSSFEAETNDVSDLLVDAMQVANRIVHERASTSSGLSGMGTTLVVALFDEREFYLGHIGDSRAYLFQQGELVQLTDDHTLVNELFKNGQLTEEEASAHPQRNIVTRAVGTDETVQADLHHRTWAEGDILLICSDGLTNMVQSDVLSDILSGSDQLEAKVDALIDRALAAGGHDNITAVALHNLSERGEAR</sequence>
<dbReference type="InterPro" id="IPR001932">
    <property type="entry name" value="PPM-type_phosphatase-like_dom"/>
</dbReference>
<protein>
    <submittedName>
        <fullName evidence="2">Stp1/IreP family PP2C-type Ser/Thr phosphatase</fullName>
    </submittedName>
</protein>
<name>A0ABW5A1N3_9BACL</name>
<dbReference type="SUPFAM" id="SSF81606">
    <property type="entry name" value="PP2C-like"/>
    <property type="match status" value="1"/>
</dbReference>
<dbReference type="SMART" id="SM00331">
    <property type="entry name" value="PP2C_SIG"/>
    <property type="match status" value="1"/>
</dbReference>
<dbReference type="SMART" id="SM00332">
    <property type="entry name" value="PP2Cc"/>
    <property type="match status" value="1"/>
</dbReference>
<accession>A0ABW5A1N3</accession>